<evidence type="ECO:0000313" key="4">
    <source>
        <dbReference type="EMBL" id="RIH65295.1"/>
    </source>
</evidence>
<sequence>MREIISKYFEGRATGKELQQLLEWLRQKENHLEFNRLKLDWKNRLGHDQFPDGGERSWDRLQSQLWQKSYDQWQKTRKMHRFLRAAAIFFFLVSIGSLAWFFTNDPQVEGVPETYTGVVTENGQISKVELPDGSVVWLNSGSKITYNNFFAANNRKVNLKGEAYFDVVKNKAIPLIVDCGELKVKVLGTRFNVNSYSPESSVEVVLEEGSVELFHPKSDNAFCNVKPGERVRVNTLYNQYTAGMVNTSRYTSWKEGIINIYDLPIKEVVERLEKRYNQPFELTPGVKDLRYTFTIQNEGLEDILHLMERITPVKIEQVGHIITIKEDKQKMREVRR</sequence>
<keyword evidence="5" id="KW-1185">Reference proteome</keyword>
<reference evidence="4 5" key="1">
    <citation type="journal article" date="2015" name="Int. J. Syst. Evol. Microbiol.">
        <title>Mariniphaga sediminis sp. nov., isolated from coastal sediment.</title>
        <authorList>
            <person name="Wang F.Q."/>
            <person name="Shen Q.Y."/>
            <person name="Chen G.J."/>
            <person name="Du Z.J."/>
        </authorList>
    </citation>
    <scope>NUCLEOTIDE SEQUENCE [LARGE SCALE GENOMIC DNA]</scope>
    <source>
        <strain evidence="4 5">SY21</strain>
    </source>
</reference>
<dbReference type="Pfam" id="PF04773">
    <property type="entry name" value="FecR"/>
    <property type="match status" value="1"/>
</dbReference>
<dbReference type="InterPro" id="IPR012373">
    <property type="entry name" value="Ferrdict_sens_TM"/>
</dbReference>
<keyword evidence="1" id="KW-0472">Membrane</keyword>
<evidence type="ECO:0000259" key="3">
    <source>
        <dbReference type="Pfam" id="PF16344"/>
    </source>
</evidence>
<feature type="transmembrane region" description="Helical" evidence="1">
    <location>
        <begin position="82"/>
        <end position="102"/>
    </location>
</feature>
<dbReference type="InterPro" id="IPR032508">
    <property type="entry name" value="FecR_C"/>
</dbReference>
<dbReference type="OrthoDB" id="650093at2"/>
<dbReference type="RefSeq" id="WP_119349676.1">
    <property type="nucleotide sequence ID" value="NZ_JBFHKJ010000554.1"/>
</dbReference>
<dbReference type="EMBL" id="QWET01000006">
    <property type="protein sequence ID" value="RIH65295.1"/>
    <property type="molecule type" value="Genomic_DNA"/>
</dbReference>
<organism evidence="4 5">
    <name type="scientific">Mariniphaga sediminis</name>
    <dbReference type="NCBI Taxonomy" id="1628158"/>
    <lineage>
        <taxon>Bacteria</taxon>
        <taxon>Pseudomonadati</taxon>
        <taxon>Bacteroidota</taxon>
        <taxon>Bacteroidia</taxon>
        <taxon>Marinilabiliales</taxon>
        <taxon>Prolixibacteraceae</taxon>
        <taxon>Mariniphaga</taxon>
    </lineage>
</organism>
<dbReference type="Pfam" id="PF16344">
    <property type="entry name" value="FecR_C"/>
    <property type="match status" value="1"/>
</dbReference>
<evidence type="ECO:0000313" key="5">
    <source>
        <dbReference type="Proteomes" id="UP000266441"/>
    </source>
</evidence>
<dbReference type="PANTHER" id="PTHR30273:SF2">
    <property type="entry name" value="PROTEIN FECR"/>
    <property type="match status" value="1"/>
</dbReference>
<dbReference type="Gene3D" id="2.60.120.1440">
    <property type="match status" value="1"/>
</dbReference>
<gene>
    <name evidence="4" type="ORF">D1164_09175</name>
</gene>
<dbReference type="AlphaFoldDB" id="A0A399CZU0"/>
<accession>A0A399CZU0</accession>
<dbReference type="GO" id="GO:0016989">
    <property type="term" value="F:sigma factor antagonist activity"/>
    <property type="evidence" value="ECO:0007669"/>
    <property type="project" value="TreeGrafter"/>
</dbReference>
<feature type="domain" description="FecR protein" evidence="2">
    <location>
        <begin position="118"/>
        <end position="212"/>
    </location>
</feature>
<dbReference type="InterPro" id="IPR006860">
    <property type="entry name" value="FecR"/>
</dbReference>
<name>A0A399CZU0_9BACT</name>
<evidence type="ECO:0000256" key="1">
    <source>
        <dbReference type="SAM" id="Phobius"/>
    </source>
</evidence>
<evidence type="ECO:0000259" key="2">
    <source>
        <dbReference type="Pfam" id="PF04773"/>
    </source>
</evidence>
<keyword evidence="1" id="KW-1133">Transmembrane helix</keyword>
<feature type="domain" description="Protein FecR C-terminal" evidence="3">
    <location>
        <begin position="262"/>
        <end position="324"/>
    </location>
</feature>
<dbReference type="PANTHER" id="PTHR30273">
    <property type="entry name" value="PERIPLASMIC SIGNAL SENSOR AND SIGMA FACTOR ACTIVATOR FECR-RELATED"/>
    <property type="match status" value="1"/>
</dbReference>
<protein>
    <submittedName>
        <fullName evidence="4">DUF4974 domain-containing protein</fullName>
    </submittedName>
</protein>
<dbReference type="Proteomes" id="UP000266441">
    <property type="component" value="Unassembled WGS sequence"/>
</dbReference>
<dbReference type="PIRSF" id="PIRSF018266">
    <property type="entry name" value="FecR"/>
    <property type="match status" value="1"/>
</dbReference>
<comment type="caution">
    <text evidence="4">The sequence shown here is derived from an EMBL/GenBank/DDBJ whole genome shotgun (WGS) entry which is preliminary data.</text>
</comment>
<dbReference type="Gene3D" id="3.55.50.30">
    <property type="match status" value="1"/>
</dbReference>
<keyword evidence="1" id="KW-0812">Transmembrane</keyword>
<proteinExistence type="predicted"/>